<accession>A0ABR0LSW1</accession>
<feature type="region of interest" description="Disordered" evidence="1">
    <location>
        <begin position="1"/>
        <end position="126"/>
    </location>
</feature>
<reference evidence="2 3" key="1">
    <citation type="submission" date="2023-08" db="EMBL/GenBank/DDBJ databases">
        <title>Black Yeasts Isolated from many extreme environments.</title>
        <authorList>
            <person name="Coleine C."/>
            <person name="Stajich J.E."/>
            <person name="Selbmann L."/>
        </authorList>
    </citation>
    <scope>NUCLEOTIDE SEQUENCE [LARGE SCALE GENOMIC DNA]</scope>
    <source>
        <strain evidence="2 3">CCFEE 536</strain>
    </source>
</reference>
<feature type="compositionally biased region" description="Low complexity" evidence="1">
    <location>
        <begin position="78"/>
        <end position="88"/>
    </location>
</feature>
<evidence type="ECO:0000313" key="3">
    <source>
        <dbReference type="Proteomes" id="UP001357485"/>
    </source>
</evidence>
<sequence length="194" mass="20769">RNKPQQEPNLNRRPSIPQHQQFPPDNFFMKAQMQQNQSQQQPQHPQARAQQDRNVAPPPGFSASMRHAPGFGIPGIPPMGYGPYHGAPPQGPQGAPPGFFHPSSAPGGGMGQGSMPPGFAPPHMRSDLPPQMFEGGAMRMNMDGGRNMPPLPPPPGVGAGGRPQYEAFGEMGPPKQMLPQMGPPGMEWGYGMLG</sequence>
<feature type="non-terminal residue" evidence="2">
    <location>
        <position position="1"/>
    </location>
</feature>
<protein>
    <submittedName>
        <fullName evidence="2">Uncharacterized protein</fullName>
    </submittedName>
</protein>
<feature type="compositionally biased region" description="Low complexity" evidence="1">
    <location>
        <begin position="96"/>
        <end position="105"/>
    </location>
</feature>
<feature type="non-terminal residue" evidence="2">
    <location>
        <position position="194"/>
    </location>
</feature>
<comment type="caution">
    <text evidence="2">The sequence shown here is derived from an EMBL/GenBank/DDBJ whole genome shotgun (WGS) entry which is preliminary data.</text>
</comment>
<keyword evidence="3" id="KW-1185">Reference proteome</keyword>
<evidence type="ECO:0000313" key="2">
    <source>
        <dbReference type="EMBL" id="KAK5240481.1"/>
    </source>
</evidence>
<gene>
    <name evidence="2" type="ORF">LTR16_010585</name>
</gene>
<dbReference type="EMBL" id="JAVRRA010011257">
    <property type="protein sequence ID" value="KAK5240481.1"/>
    <property type="molecule type" value="Genomic_DNA"/>
</dbReference>
<dbReference type="Proteomes" id="UP001357485">
    <property type="component" value="Unassembled WGS sequence"/>
</dbReference>
<proteinExistence type="predicted"/>
<name>A0ABR0LSW1_9PEZI</name>
<organism evidence="2 3">
    <name type="scientific">Cryomyces antarcticus</name>
    <dbReference type="NCBI Taxonomy" id="329879"/>
    <lineage>
        <taxon>Eukaryota</taxon>
        <taxon>Fungi</taxon>
        <taxon>Dikarya</taxon>
        <taxon>Ascomycota</taxon>
        <taxon>Pezizomycotina</taxon>
        <taxon>Dothideomycetes</taxon>
        <taxon>Dothideomycetes incertae sedis</taxon>
        <taxon>Cryomyces</taxon>
    </lineage>
</organism>
<evidence type="ECO:0000256" key="1">
    <source>
        <dbReference type="SAM" id="MobiDB-lite"/>
    </source>
</evidence>
<feature type="region of interest" description="Disordered" evidence="1">
    <location>
        <begin position="156"/>
        <end position="194"/>
    </location>
</feature>
<feature type="compositionally biased region" description="Low complexity" evidence="1">
    <location>
        <begin position="31"/>
        <end position="49"/>
    </location>
</feature>